<evidence type="ECO:0000256" key="2">
    <source>
        <dbReference type="ARBA" id="ARBA00022729"/>
    </source>
</evidence>
<evidence type="ECO:0000256" key="4">
    <source>
        <dbReference type="PIRSR" id="PIRSR002825-1"/>
    </source>
</evidence>
<gene>
    <name evidence="6" type="ORF">FHS77_002504</name>
</gene>
<evidence type="ECO:0000256" key="3">
    <source>
        <dbReference type="ARBA" id="ARBA00022764"/>
    </source>
</evidence>
<sequence length="340" mass="36595">MVKTHYKYASLAFAFSALFATGAVAEEVNIYTTREPGLIQPLLDAFKSSTGIGVNTVFLKDGLAERVATEGESSPADILMTVDAGNLIDLVEKGLTQPVASDVLTHNIPAQLRDAGNQWFSLSMRARVVYAAKELGLKEITYEELADPKWKGKLCVRSGQHPYNTALFADYIVHHGAEKTEEWLTGLKGNLARKAAGGDRDGAKDIVGGICDLAIANSYYVGLMRSGKGGEEQVKWGEGIDVLLPTFKDGGTQVNISGAAVAKHAKNKDAAVKLLEYLVSDEAQKIYAEANFEYPVKAGATIDPIIASFGELKIDPTPLTEIVAKRKEASELVDKVGFDN</sequence>
<dbReference type="PIRSF" id="PIRSF002825">
    <property type="entry name" value="CfbpA"/>
    <property type="match status" value="1"/>
</dbReference>
<keyword evidence="2 5" id="KW-0732">Signal</keyword>
<evidence type="ECO:0000256" key="1">
    <source>
        <dbReference type="ARBA" id="ARBA00008520"/>
    </source>
</evidence>
<name>A0A841LZL0_9HYPH</name>
<feature type="binding site" evidence="4">
    <location>
        <position position="219"/>
    </location>
    <ligand>
        <name>Fe cation</name>
        <dbReference type="ChEBI" id="CHEBI:24875"/>
    </ligand>
</feature>
<dbReference type="AlphaFoldDB" id="A0A841LZL0"/>
<dbReference type="CDD" id="cd13542">
    <property type="entry name" value="PBP2_FutA1_ilke"/>
    <property type="match status" value="1"/>
</dbReference>
<dbReference type="PANTHER" id="PTHR30006">
    <property type="entry name" value="THIAMINE-BINDING PERIPLASMIC PROTEIN-RELATED"/>
    <property type="match status" value="1"/>
</dbReference>
<proteinExistence type="inferred from homology"/>
<dbReference type="EMBL" id="JACIIU010000014">
    <property type="protein sequence ID" value="MBB6261937.1"/>
    <property type="molecule type" value="Genomic_DNA"/>
</dbReference>
<feature type="signal peptide" evidence="5">
    <location>
        <begin position="1"/>
        <end position="25"/>
    </location>
</feature>
<dbReference type="GO" id="GO:0030288">
    <property type="term" value="C:outer membrane-bounded periplasmic space"/>
    <property type="evidence" value="ECO:0007669"/>
    <property type="project" value="TreeGrafter"/>
</dbReference>
<feature type="binding site" evidence="4">
    <location>
        <position position="220"/>
    </location>
    <ligand>
        <name>Fe cation</name>
        <dbReference type="ChEBI" id="CHEBI:24875"/>
    </ligand>
</feature>
<accession>A0A841LZL0</accession>
<dbReference type="RefSeq" id="WP_184223767.1">
    <property type="nucleotide sequence ID" value="NZ_JACIIU010000014.1"/>
</dbReference>
<dbReference type="Proteomes" id="UP000555393">
    <property type="component" value="Unassembled WGS sequence"/>
</dbReference>
<protein>
    <submittedName>
        <fullName evidence="6">Iron(III) transport system substrate-binding protein</fullName>
    </submittedName>
</protein>
<evidence type="ECO:0000313" key="6">
    <source>
        <dbReference type="EMBL" id="MBB6261937.1"/>
    </source>
</evidence>
<dbReference type="InterPro" id="IPR026045">
    <property type="entry name" value="Ferric-bd"/>
</dbReference>
<evidence type="ECO:0000256" key="5">
    <source>
        <dbReference type="SAM" id="SignalP"/>
    </source>
</evidence>
<dbReference type="InterPro" id="IPR006059">
    <property type="entry name" value="SBP"/>
</dbReference>
<comment type="caution">
    <text evidence="6">The sequence shown here is derived from an EMBL/GenBank/DDBJ whole genome shotgun (WGS) entry which is preliminary data.</text>
</comment>
<evidence type="ECO:0000313" key="7">
    <source>
        <dbReference type="Proteomes" id="UP000555393"/>
    </source>
</evidence>
<keyword evidence="4" id="KW-0408">Iron</keyword>
<dbReference type="Gene3D" id="3.40.190.10">
    <property type="entry name" value="Periplasmic binding protein-like II"/>
    <property type="match status" value="2"/>
</dbReference>
<dbReference type="Pfam" id="PF01547">
    <property type="entry name" value="SBP_bac_1"/>
    <property type="match status" value="1"/>
</dbReference>
<dbReference type="GO" id="GO:0046872">
    <property type="term" value="F:metal ion binding"/>
    <property type="evidence" value="ECO:0007669"/>
    <property type="project" value="UniProtKB-KW"/>
</dbReference>
<keyword evidence="4" id="KW-0479">Metal-binding</keyword>
<organism evidence="6 7">
    <name type="scientific">Paenochrobactrum gallinarii</name>
    <dbReference type="NCBI Taxonomy" id="643673"/>
    <lineage>
        <taxon>Bacteria</taxon>
        <taxon>Pseudomonadati</taxon>
        <taxon>Pseudomonadota</taxon>
        <taxon>Alphaproteobacteria</taxon>
        <taxon>Hyphomicrobiales</taxon>
        <taxon>Brucellaceae</taxon>
        <taxon>Paenochrobactrum</taxon>
    </lineage>
</organism>
<dbReference type="SUPFAM" id="SSF53850">
    <property type="entry name" value="Periplasmic binding protein-like II"/>
    <property type="match status" value="1"/>
</dbReference>
<reference evidence="6 7" key="1">
    <citation type="submission" date="2020-08" db="EMBL/GenBank/DDBJ databases">
        <title>Genomic Encyclopedia of Type Strains, Phase IV (KMG-IV): sequencing the most valuable type-strain genomes for metagenomic binning, comparative biology and taxonomic classification.</title>
        <authorList>
            <person name="Goeker M."/>
        </authorList>
    </citation>
    <scope>NUCLEOTIDE SEQUENCE [LARGE SCALE GENOMIC DNA]</scope>
    <source>
        <strain evidence="6 7">DSM 22336</strain>
    </source>
</reference>
<dbReference type="PANTHER" id="PTHR30006:SF15">
    <property type="entry name" value="IRON-UTILIZATION PERIPLASMIC PROTEIN"/>
    <property type="match status" value="1"/>
</dbReference>
<keyword evidence="3" id="KW-0574">Periplasm</keyword>
<comment type="similarity">
    <text evidence="1">Belongs to the bacterial solute-binding protein 1 family.</text>
</comment>
<feature type="chain" id="PRO_5032829266" evidence="5">
    <location>
        <begin position="26"/>
        <end position="340"/>
    </location>
</feature>
<keyword evidence="7" id="KW-1185">Reference proteome</keyword>